<gene>
    <name evidence="2" type="ORF">D8790_01155</name>
</gene>
<name>A0A428HM17_STRCR</name>
<evidence type="ECO:0000313" key="3">
    <source>
        <dbReference type="Proteomes" id="UP000278843"/>
    </source>
</evidence>
<reference evidence="2 3" key="1">
    <citation type="submission" date="2018-11" db="EMBL/GenBank/DDBJ databases">
        <title>Species Designations Belie Phenotypic and Genotypic Heterogeneity in Oral Streptococci.</title>
        <authorList>
            <person name="Velsko I."/>
        </authorList>
    </citation>
    <scope>NUCLEOTIDE SEQUENCE [LARGE SCALE GENOMIC DNA]</scope>
    <source>
        <strain evidence="2 3">BCC13</strain>
    </source>
</reference>
<dbReference type="RefSeq" id="WP_125387293.1">
    <property type="nucleotide sequence ID" value="NZ_RJPU01000001.1"/>
</dbReference>
<feature type="transmembrane region" description="Helical" evidence="1">
    <location>
        <begin position="111"/>
        <end position="130"/>
    </location>
</feature>
<feature type="transmembrane region" description="Helical" evidence="1">
    <location>
        <begin position="12"/>
        <end position="28"/>
    </location>
</feature>
<keyword evidence="1" id="KW-0812">Transmembrane</keyword>
<accession>A0A428HM17</accession>
<dbReference type="AlphaFoldDB" id="A0A428HM17"/>
<proteinExistence type="predicted"/>
<organism evidence="2 3">
    <name type="scientific">Streptococcus cristatus</name>
    <dbReference type="NCBI Taxonomy" id="45634"/>
    <lineage>
        <taxon>Bacteria</taxon>
        <taxon>Bacillati</taxon>
        <taxon>Bacillota</taxon>
        <taxon>Bacilli</taxon>
        <taxon>Lactobacillales</taxon>
        <taxon>Streptococcaceae</taxon>
        <taxon>Streptococcus</taxon>
    </lineage>
</organism>
<protein>
    <submittedName>
        <fullName evidence="2">Uncharacterized protein</fullName>
    </submittedName>
</protein>
<evidence type="ECO:0000256" key="1">
    <source>
        <dbReference type="SAM" id="Phobius"/>
    </source>
</evidence>
<dbReference type="Proteomes" id="UP000278843">
    <property type="component" value="Unassembled WGS sequence"/>
</dbReference>
<dbReference type="EMBL" id="RJPU01000001">
    <property type="protein sequence ID" value="RSJ96868.1"/>
    <property type="molecule type" value="Genomic_DNA"/>
</dbReference>
<evidence type="ECO:0000313" key="2">
    <source>
        <dbReference type="EMBL" id="RSJ96868.1"/>
    </source>
</evidence>
<keyword evidence="1" id="KW-1133">Transmembrane helix</keyword>
<feature type="transmembrane region" description="Helical" evidence="1">
    <location>
        <begin position="69"/>
        <end position="91"/>
    </location>
</feature>
<comment type="caution">
    <text evidence="2">The sequence shown here is derived from an EMBL/GenBank/DDBJ whole genome shotgun (WGS) entry which is preliminary data.</text>
</comment>
<keyword evidence="1" id="KW-0472">Membrane</keyword>
<sequence>MKKDNKNAMRYIIYFLIIMLVGFLWIGYPNAPFKDFVLENILSPVFSVFIVLSWTRFRIGRDFRYKFDYFAVMILMFFALVCMIGQTYQNLNSKEAFWNIDKIILNNVDKILTLFLIPLVVGFFTDRFVFKLERLEHSK</sequence>
<feature type="transmembrane region" description="Helical" evidence="1">
    <location>
        <begin position="40"/>
        <end position="57"/>
    </location>
</feature>